<evidence type="ECO:0000256" key="3">
    <source>
        <dbReference type="SAM" id="Phobius"/>
    </source>
</evidence>
<feature type="transmembrane region" description="Helical" evidence="3">
    <location>
        <begin position="363"/>
        <end position="382"/>
    </location>
</feature>
<protein>
    <recommendedName>
        <fullName evidence="4">Phage tail tape measure protein domain-containing protein</fullName>
    </recommendedName>
</protein>
<keyword evidence="3" id="KW-0812">Transmembrane</keyword>
<dbReference type="AlphaFoldDB" id="A0A919HUH7"/>
<name>A0A919HUH7_KLEPN</name>
<evidence type="ECO:0000313" key="5">
    <source>
        <dbReference type="EMBL" id="GHK52444.1"/>
    </source>
</evidence>
<dbReference type="Proteomes" id="UP000655094">
    <property type="component" value="Unassembled WGS sequence"/>
</dbReference>
<reference evidence="5" key="1">
    <citation type="submission" date="2020-10" db="EMBL/GenBank/DDBJ databases">
        <title>Genome Sequence of ESBL Producing Zambian Clinical Strains.</title>
        <authorList>
            <person name="Shawa M."/>
            <person name="Furuta Y."/>
            <person name="Simbotwe M."/>
            <person name="Mulenga E."/>
            <person name="Mubanga M."/>
            <person name="Mulenga G."/>
            <person name="Kaile C."/>
            <person name="Zorigt T."/>
            <person name="Hang'ombe B."/>
            <person name="Higashi H."/>
        </authorList>
    </citation>
    <scope>NUCLEOTIDE SEQUENCE</scope>
    <source>
        <strain evidence="5">Zam_UTH_09</strain>
    </source>
</reference>
<gene>
    <name evidence="5" type="ORF">KPZU09_21800</name>
</gene>
<dbReference type="EMBL" id="BNFF01000001">
    <property type="protein sequence ID" value="GHK52444.1"/>
    <property type="molecule type" value="Genomic_DNA"/>
</dbReference>
<evidence type="ECO:0000259" key="4">
    <source>
        <dbReference type="Pfam" id="PF10145"/>
    </source>
</evidence>
<feature type="transmembrane region" description="Helical" evidence="3">
    <location>
        <begin position="388"/>
        <end position="409"/>
    </location>
</feature>
<dbReference type="Pfam" id="PF10145">
    <property type="entry name" value="PhageMin_Tail"/>
    <property type="match status" value="1"/>
</dbReference>
<evidence type="ECO:0000313" key="6">
    <source>
        <dbReference type="Proteomes" id="UP000655094"/>
    </source>
</evidence>
<keyword evidence="3" id="KW-0472">Membrane</keyword>
<dbReference type="NCBIfam" id="TIGR01760">
    <property type="entry name" value="tape_meas_TP901"/>
    <property type="match status" value="1"/>
</dbReference>
<sequence length="738" mass="77801">MAGFTPDAIRAALPGVLNMALAGSMELGETADIGSNILSQFALDAGEMDRVSDVLTGTFTRTNTTLSSLGETMKVVGPVAAGLGISTEEAAAMTGTLARVGIRGSEAGTAMRRSLSRLASPTTAAKKALKELGVETADASGKMRRPFDILLDLQKRVSRFGEVDQVSFFKDIAGEEGFTSLQSLVNGAGDGYLQSLYGQIAEAHKNQEAFAVANKKKDNLGGDLKELDSAWEAFRISVAETVDGPLRRLTQGLSRVIGTVQSWVEENPRLSQTLLLAGGTVLALTAVIGGMSLAAGLLIGPLAKLRLGFALLSGGSGIGGTVSAFRMLSAAGGSSLVKISGWRALLSGLAGRIGVLTRMMVPLRGALLGAFTSLGTAISALSKSIGGLALRLTGIPALFGIVKGGIAALGGGLSMLLSPIGLVGAAFVAAGVLIWKYWGPIKAFFSGFFTGVIQGLAPVYNAFSRLAPVFGVIGDGVKNVWNWFKKVLTPVEESREALNKCASAGQTFGEVLGTALSVLLWPLQKLMEGVGWLLEKLDLIPDGIERARLEAARLRAIPVMWEWDEKSGRMVKREWQWSSEKPASKGSAPPPNVLGGNSGTERRLGQIADNTKGLLDEEKRKRIGPGDIVFKNLPPALAVRGEWQESKLVRQSVSARPVIAAGEPSIKQTQAWQPVRRNQSTHTAATASGGSFPGDIHVHLHGIQSNNPRELARLVGEAVRAEIDKKQRAARGSFRDND</sequence>
<feature type="domain" description="Phage tail tape measure protein" evidence="4">
    <location>
        <begin position="1"/>
        <end position="174"/>
    </location>
</feature>
<comment type="caution">
    <text evidence="5">The sequence shown here is derived from an EMBL/GenBank/DDBJ whole genome shotgun (WGS) entry which is preliminary data.</text>
</comment>
<organism evidence="5 6">
    <name type="scientific">Klebsiella pneumoniae</name>
    <dbReference type="NCBI Taxonomy" id="573"/>
    <lineage>
        <taxon>Bacteria</taxon>
        <taxon>Pseudomonadati</taxon>
        <taxon>Pseudomonadota</taxon>
        <taxon>Gammaproteobacteria</taxon>
        <taxon>Enterobacterales</taxon>
        <taxon>Enterobacteriaceae</taxon>
        <taxon>Klebsiella/Raoultella group</taxon>
        <taxon>Klebsiella</taxon>
        <taxon>Klebsiella pneumoniae complex</taxon>
    </lineage>
</organism>
<proteinExistence type="predicted"/>
<feature type="transmembrane region" description="Helical" evidence="3">
    <location>
        <begin position="444"/>
        <end position="463"/>
    </location>
</feature>
<keyword evidence="3" id="KW-1133">Transmembrane helix</keyword>
<accession>A0A919HUH7</accession>
<feature type="transmembrane region" description="Helical" evidence="3">
    <location>
        <begin position="307"/>
        <end position="328"/>
    </location>
</feature>
<feature type="region of interest" description="Disordered" evidence="2">
    <location>
        <begin position="574"/>
        <end position="611"/>
    </location>
</feature>
<evidence type="ECO:0000256" key="1">
    <source>
        <dbReference type="ARBA" id="ARBA00022612"/>
    </source>
</evidence>
<dbReference type="PANTHER" id="PTHR37813">
    <property type="entry name" value="FELS-2 PROPHAGE PROTEIN"/>
    <property type="match status" value="1"/>
</dbReference>
<feature type="transmembrane region" description="Helical" evidence="3">
    <location>
        <begin position="274"/>
        <end position="300"/>
    </location>
</feature>
<keyword evidence="1" id="KW-1188">Viral release from host cell</keyword>
<dbReference type="InterPro" id="IPR010090">
    <property type="entry name" value="Phage_tape_meas"/>
</dbReference>
<evidence type="ECO:0000256" key="2">
    <source>
        <dbReference type="SAM" id="MobiDB-lite"/>
    </source>
</evidence>
<dbReference type="PANTHER" id="PTHR37813:SF1">
    <property type="entry name" value="FELS-2 PROPHAGE PROTEIN"/>
    <property type="match status" value="1"/>
</dbReference>
<feature type="transmembrane region" description="Helical" evidence="3">
    <location>
        <begin position="416"/>
        <end position="438"/>
    </location>
</feature>